<gene>
    <name evidence="3" type="ORF">RGQ29_032512</name>
    <name evidence="2" type="ORF">RGQ29_032751</name>
</gene>
<reference evidence="2 4" key="1">
    <citation type="journal article" date="2023" name="G3 (Bethesda)">
        <title>A haplotype-resolved chromosome-scale genome for Quercus rubra L. provides insights into the genetics of adaptive traits for red oak species.</title>
        <authorList>
            <person name="Kapoor B."/>
            <person name="Jenkins J."/>
            <person name="Schmutz J."/>
            <person name="Zhebentyayeva T."/>
            <person name="Kuelheim C."/>
            <person name="Coggeshall M."/>
            <person name="Heim C."/>
            <person name="Lasky J.R."/>
            <person name="Leites L."/>
            <person name="Islam-Faridi N."/>
            <person name="Romero-Severson J."/>
            <person name="DeLeo V.L."/>
            <person name="Lucas S.M."/>
            <person name="Lazic D."/>
            <person name="Gailing O."/>
            <person name="Carlson J."/>
            <person name="Staton M."/>
        </authorList>
    </citation>
    <scope>NUCLEOTIDE SEQUENCE [LARGE SCALE GENOMIC DNA]</scope>
    <source>
        <strain evidence="2">Pseudo-F2</strain>
    </source>
</reference>
<dbReference type="Proteomes" id="UP001324115">
    <property type="component" value="Unassembled WGS sequence"/>
</dbReference>
<comment type="caution">
    <text evidence="2">The sequence shown here is derived from an EMBL/GenBank/DDBJ whole genome shotgun (WGS) entry which is preliminary data.</text>
</comment>
<dbReference type="EMBL" id="JAXUIC010000192">
    <property type="protein sequence ID" value="KAK4549312.1"/>
    <property type="molecule type" value="Genomic_DNA"/>
</dbReference>
<evidence type="ECO:0000259" key="1">
    <source>
        <dbReference type="Pfam" id="PF04195"/>
    </source>
</evidence>
<organism evidence="2 4">
    <name type="scientific">Quercus rubra</name>
    <name type="common">Northern red oak</name>
    <name type="synonym">Quercus borealis</name>
    <dbReference type="NCBI Taxonomy" id="3512"/>
    <lineage>
        <taxon>Eukaryota</taxon>
        <taxon>Viridiplantae</taxon>
        <taxon>Streptophyta</taxon>
        <taxon>Embryophyta</taxon>
        <taxon>Tracheophyta</taxon>
        <taxon>Spermatophyta</taxon>
        <taxon>Magnoliopsida</taxon>
        <taxon>eudicotyledons</taxon>
        <taxon>Gunneridae</taxon>
        <taxon>Pentapetalae</taxon>
        <taxon>rosids</taxon>
        <taxon>fabids</taxon>
        <taxon>Fagales</taxon>
        <taxon>Fagaceae</taxon>
        <taxon>Quercus</taxon>
    </lineage>
</organism>
<evidence type="ECO:0000313" key="2">
    <source>
        <dbReference type="EMBL" id="KAK4549312.1"/>
    </source>
</evidence>
<evidence type="ECO:0000313" key="3">
    <source>
        <dbReference type="EMBL" id="KAK4551138.1"/>
    </source>
</evidence>
<name>A0AAN7DUT7_QUERU</name>
<dbReference type="PANTHER" id="PTHR31099">
    <property type="entry name" value="OS06G0165300 PROTEIN"/>
    <property type="match status" value="1"/>
</dbReference>
<dbReference type="AlphaFoldDB" id="A0AAN7DUT7"/>
<keyword evidence="4" id="KW-1185">Reference proteome</keyword>
<evidence type="ECO:0000313" key="4">
    <source>
        <dbReference type="Proteomes" id="UP001324115"/>
    </source>
</evidence>
<dbReference type="EMBL" id="JAXUIC010000122">
    <property type="protein sequence ID" value="KAK4551138.1"/>
    <property type="molecule type" value="Genomic_DNA"/>
</dbReference>
<sequence length="327" mass="36619">MSNLVSSDLDRIRKVYEIPDDFTLRLPDYVDNVCSVNKGDIVLYEADFKAGLRLPFHPIIGELLHRLGLGPGQLTPNAWRIVVSCLKLWPRCSEGSAKLSVKEFLYCYKLVAVPNSSSHWYFVARDKNTKLVTKLPSSNGSWKSNYFLVHGEALLEGVNWSLGDPNKSALDRPHLDDLHLDRVKMAVEFSRRDHNSLVTPQNLVPLSGDAEKSNQKRMNTNIQSQKKAKLPILGKRKASSELASQESSAHGITAPVIGPTTSSEEAILPLTFVDGPPRPSKEKELHLEAAERAEGLWRWMLHTTLRAIRESILVNDKGHIDFKEVVA</sequence>
<dbReference type="PANTHER" id="PTHR31099:SF28">
    <property type="entry name" value="F5J5.12"/>
    <property type="match status" value="1"/>
</dbReference>
<dbReference type="InterPro" id="IPR007321">
    <property type="entry name" value="Transposase_28"/>
</dbReference>
<proteinExistence type="predicted"/>
<dbReference type="Pfam" id="PF04195">
    <property type="entry name" value="Transposase_28"/>
    <property type="match status" value="1"/>
</dbReference>
<accession>A0AAN7DUT7</accession>
<feature type="domain" description="Transposase (putative) gypsy type" evidence="1">
    <location>
        <begin position="43"/>
        <end position="83"/>
    </location>
</feature>
<protein>
    <recommendedName>
        <fullName evidence="1">Transposase (putative) gypsy type domain-containing protein</fullName>
    </recommendedName>
</protein>